<reference evidence="1 2" key="1">
    <citation type="submission" date="2014-02" db="EMBL/GenBank/DDBJ databases">
        <title>The small core and large imbalanced accessory genome model reveals a collaborative survival strategy of Sorangium cellulosum strains in nature.</title>
        <authorList>
            <person name="Han K."/>
            <person name="Peng R."/>
            <person name="Blom J."/>
            <person name="Li Y.-Z."/>
        </authorList>
    </citation>
    <scope>NUCLEOTIDE SEQUENCE [LARGE SCALE GENOMIC DNA]</scope>
    <source>
        <strain evidence="1 2">So0008-312</strain>
    </source>
</reference>
<organism evidence="1 2">
    <name type="scientific">Sorangium cellulosum</name>
    <name type="common">Polyangium cellulosum</name>
    <dbReference type="NCBI Taxonomy" id="56"/>
    <lineage>
        <taxon>Bacteria</taxon>
        <taxon>Pseudomonadati</taxon>
        <taxon>Myxococcota</taxon>
        <taxon>Polyangia</taxon>
        <taxon>Polyangiales</taxon>
        <taxon>Polyangiaceae</taxon>
        <taxon>Sorangium</taxon>
    </lineage>
</organism>
<accession>A0A150Q750</accession>
<dbReference type="NCBIfam" id="TIGR02532">
    <property type="entry name" value="IV_pilin_GFxxxE"/>
    <property type="match status" value="1"/>
</dbReference>
<comment type="caution">
    <text evidence="1">The sequence shown here is derived from an EMBL/GenBank/DDBJ whole genome shotgun (WGS) entry which is preliminary data.</text>
</comment>
<protein>
    <recommendedName>
        <fullName evidence="3">Prepilin-type N-terminal cleavage/methylation domain-containing protein</fullName>
    </recommendedName>
</protein>
<evidence type="ECO:0000313" key="2">
    <source>
        <dbReference type="Proteomes" id="UP000075260"/>
    </source>
</evidence>
<dbReference type="Proteomes" id="UP000075260">
    <property type="component" value="Unassembled WGS sequence"/>
</dbReference>
<sequence length="199" mass="21427">MSAARARRPASRGYTLIEVMAALGVLSIGATGVLALQKATLISNTNARNLTMANNIAMTWAERLRVDALQWNDPGGVPDRDSDTDWLSLMATSPFPAKVAPTPIPALGAPVADVFGTDIHGGDPSQPAFCTHVRFTQFTDATTGTRRWPTLIRAEIRVVWERNGNPIDCGVAPVIVDAEPERFGAVYVTTAVRRNTSEQ</sequence>
<dbReference type="Pfam" id="PF07963">
    <property type="entry name" value="N_methyl"/>
    <property type="match status" value="1"/>
</dbReference>
<dbReference type="OrthoDB" id="5513185at2"/>
<evidence type="ECO:0000313" key="1">
    <source>
        <dbReference type="EMBL" id="KYF63799.1"/>
    </source>
</evidence>
<dbReference type="PROSITE" id="PS00409">
    <property type="entry name" value="PROKAR_NTER_METHYL"/>
    <property type="match status" value="1"/>
</dbReference>
<dbReference type="RefSeq" id="WP_061611994.1">
    <property type="nucleotide sequence ID" value="NZ_JEMA01000969.1"/>
</dbReference>
<evidence type="ECO:0008006" key="3">
    <source>
        <dbReference type="Google" id="ProtNLM"/>
    </source>
</evidence>
<dbReference type="AlphaFoldDB" id="A0A150Q750"/>
<proteinExistence type="predicted"/>
<gene>
    <name evidence="1" type="ORF">BE15_07630</name>
</gene>
<dbReference type="InterPro" id="IPR012902">
    <property type="entry name" value="N_methyl_site"/>
</dbReference>
<dbReference type="EMBL" id="JEMA01000969">
    <property type="protein sequence ID" value="KYF63799.1"/>
    <property type="molecule type" value="Genomic_DNA"/>
</dbReference>
<name>A0A150Q750_SORCE</name>